<dbReference type="Proteomes" id="UP001432027">
    <property type="component" value="Unassembled WGS sequence"/>
</dbReference>
<keyword evidence="2" id="KW-1185">Reference proteome</keyword>
<accession>A0AAV5TEP8</accession>
<evidence type="ECO:0000313" key="1">
    <source>
        <dbReference type="EMBL" id="GMS91215.1"/>
    </source>
</evidence>
<feature type="non-terminal residue" evidence="1">
    <location>
        <position position="230"/>
    </location>
</feature>
<name>A0AAV5TEP8_9BILA</name>
<gene>
    <name evidence="1" type="ORF">PENTCL1PPCAC_13390</name>
</gene>
<protein>
    <recommendedName>
        <fullName evidence="3">Hsp70 family protein</fullName>
    </recommendedName>
</protein>
<dbReference type="EMBL" id="BTSX01000003">
    <property type="protein sequence ID" value="GMS91215.1"/>
    <property type="molecule type" value="Genomic_DNA"/>
</dbReference>
<organism evidence="1 2">
    <name type="scientific">Pristionchus entomophagus</name>
    <dbReference type="NCBI Taxonomy" id="358040"/>
    <lineage>
        <taxon>Eukaryota</taxon>
        <taxon>Metazoa</taxon>
        <taxon>Ecdysozoa</taxon>
        <taxon>Nematoda</taxon>
        <taxon>Chromadorea</taxon>
        <taxon>Rhabditida</taxon>
        <taxon>Rhabditina</taxon>
        <taxon>Diplogasteromorpha</taxon>
        <taxon>Diplogasteroidea</taxon>
        <taxon>Neodiplogasteridae</taxon>
        <taxon>Pristionchus</taxon>
    </lineage>
</organism>
<reference evidence="1" key="1">
    <citation type="submission" date="2023-10" db="EMBL/GenBank/DDBJ databases">
        <title>Genome assembly of Pristionchus species.</title>
        <authorList>
            <person name="Yoshida K."/>
            <person name="Sommer R.J."/>
        </authorList>
    </citation>
    <scope>NUCLEOTIDE SEQUENCE</scope>
    <source>
        <strain evidence="1">RS0144</strain>
    </source>
</reference>
<sequence>VFVAFGDLQATMYPLLADERSVALNIGTSAQIAFRQSSDGGAAEYEKALLARSTCGLLPFFNNGKVIVSASMNGGNMVMSEIEARIGKNATNAEIATLLQAADKFAERNSNRPFTAEATGLFHCERGMPAADALRLHRIDPNDKRPIADEEAIAAVCRRVVANMLDLTPFDEGRHQIMLLVGSAACSRFAMPLRRELGQRSRSVIEIVKPEGSTSAAAGAAAFAWAESDL</sequence>
<evidence type="ECO:0008006" key="3">
    <source>
        <dbReference type="Google" id="ProtNLM"/>
    </source>
</evidence>
<proteinExistence type="predicted"/>
<comment type="caution">
    <text evidence="1">The sequence shown here is derived from an EMBL/GenBank/DDBJ whole genome shotgun (WGS) entry which is preliminary data.</text>
</comment>
<feature type="non-terminal residue" evidence="1">
    <location>
        <position position="1"/>
    </location>
</feature>
<dbReference type="AlphaFoldDB" id="A0AAV5TEP8"/>
<evidence type="ECO:0000313" key="2">
    <source>
        <dbReference type="Proteomes" id="UP001432027"/>
    </source>
</evidence>